<reference evidence="1 2" key="1">
    <citation type="submission" date="2017-04" db="EMBL/GenBank/DDBJ databases">
        <title>Emergence of KPC-2-producing Citrobacter isolates from sediments of a Chinese river.</title>
        <authorList>
            <person name="Zheng B."/>
        </authorList>
    </citation>
    <scope>NUCLEOTIDE SEQUENCE [LARGE SCALE GENOMIC DNA]</scope>
    <source>
        <strain evidence="1 2">C191</strain>
    </source>
</reference>
<accession>A0AA44NMT1</accession>
<dbReference type="AlphaFoldDB" id="A0AA44NMT1"/>
<comment type="caution">
    <text evidence="1">The sequence shown here is derived from an EMBL/GenBank/DDBJ whole genome shotgun (WGS) entry which is preliminary data.</text>
</comment>
<dbReference type="RefSeq" id="WP_047500075.1">
    <property type="nucleotide sequence ID" value="NZ_CABGOY010000049.1"/>
</dbReference>
<evidence type="ECO:0000313" key="1">
    <source>
        <dbReference type="EMBL" id="OYR05788.1"/>
    </source>
</evidence>
<organism evidence="1 2">
    <name type="scientific">Citrobacter freundii</name>
    <dbReference type="NCBI Taxonomy" id="546"/>
    <lineage>
        <taxon>Bacteria</taxon>
        <taxon>Pseudomonadati</taxon>
        <taxon>Pseudomonadota</taxon>
        <taxon>Gammaproteobacteria</taxon>
        <taxon>Enterobacterales</taxon>
        <taxon>Enterobacteriaceae</taxon>
        <taxon>Citrobacter</taxon>
        <taxon>Citrobacter freundii complex</taxon>
    </lineage>
</organism>
<evidence type="ECO:0000313" key="2">
    <source>
        <dbReference type="Proteomes" id="UP000215827"/>
    </source>
</evidence>
<sequence length="70" mass="7971">MNAEQMLSENGTIHNIAKNIDRVINALEYVESDKDVEYRPAALIKICIDQLKANLSVMNHELGCDWPENK</sequence>
<name>A0AA44NMT1_CITFR</name>
<gene>
    <name evidence="1" type="ORF">B9P89_07865</name>
</gene>
<proteinExistence type="predicted"/>
<dbReference type="Proteomes" id="UP000215827">
    <property type="component" value="Unassembled WGS sequence"/>
</dbReference>
<dbReference type="EMBL" id="NEFA01000007">
    <property type="protein sequence ID" value="OYR05788.1"/>
    <property type="molecule type" value="Genomic_DNA"/>
</dbReference>
<protein>
    <submittedName>
        <fullName evidence="1">Uncharacterized protein</fullName>
    </submittedName>
</protein>